<reference evidence="3" key="1">
    <citation type="submission" date="2017-05" db="EMBL/GenBank/DDBJ databases">
        <authorList>
            <person name="Rodrigo-Torres L."/>
            <person name="Arahal R. D."/>
            <person name="Lucena T."/>
        </authorList>
    </citation>
    <scope>NUCLEOTIDE SEQUENCE [LARGE SCALE GENOMIC DNA]</scope>
    <source>
        <strain evidence="3">CECT 8649</strain>
    </source>
</reference>
<dbReference type="SUPFAM" id="SSF47616">
    <property type="entry name" value="GST C-terminal domain-like"/>
    <property type="match status" value="1"/>
</dbReference>
<dbReference type="PANTHER" id="PTHR43968:SF6">
    <property type="entry name" value="GLUTATHIONE S-TRANSFERASE OMEGA"/>
    <property type="match status" value="1"/>
</dbReference>
<dbReference type="Proteomes" id="UP000225972">
    <property type="component" value="Unassembled WGS sequence"/>
</dbReference>
<dbReference type="EMBL" id="FXXP01000001">
    <property type="protein sequence ID" value="SMX26674.1"/>
    <property type="molecule type" value="Genomic_DNA"/>
</dbReference>
<dbReference type="AlphaFoldDB" id="A0A238J8X0"/>
<dbReference type="GO" id="GO:0005737">
    <property type="term" value="C:cytoplasm"/>
    <property type="evidence" value="ECO:0007669"/>
    <property type="project" value="TreeGrafter"/>
</dbReference>
<gene>
    <name evidence="2" type="ORF">TRP8649_00759</name>
</gene>
<evidence type="ECO:0000313" key="2">
    <source>
        <dbReference type="EMBL" id="SMX26674.1"/>
    </source>
</evidence>
<feature type="domain" description="GST N-terminal" evidence="1">
    <location>
        <begin position="1"/>
        <end position="79"/>
    </location>
</feature>
<dbReference type="InterPro" id="IPR036282">
    <property type="entry name" value="Glutathione-S-Trfase_C_sf"/>
</dbReference>
<proteinExistence type="predicted"/>
<dbReference type="InterPro" id="IPR050983">
    <property type="entry name" value="GST_Omega/HSP26"/>
</dbReference>
<dbReference type="OrthoDB" id="9813092at2"/>
<keyword evidence="3" id="KW-1185">Reference proteome</keyword>
<dbReference type="Pfam" id="PF13417">
    <property type="entry name" value="GST_N_3"/>
    <property type="match status" value="1"/>
</dbReference>
<dbReference type="SUPFAM" id="SSF52833">
    <property type="entry name" value="Thioredoxin-like"/>
    <property type="match status" value="1"/>
</dbReference>
<accession>A0A238J8X0</accession>
<dbReference type="Pfam" id="PF13410">
    <property type="entry name" value="GST_C_2"/>
    <property type="match status" value="1"/>
</dbReference>
<protein>
    <submittedName>
        <fullName evidence="2">Glutaredoxin 2</fullName>
    </submittedName>
</protein>
<evidence type="ECO:0000259" key="1">
    <source>
        <dbReference type="PROSITE" id="PS50404"/>
    </source>
</evidence>
<dbReference type="InterPro" id="IPR036249">
    <property type="entry name" value="Thioredoxin-like_sf"/>
</dbReference>
<dbReference type="PROSITE" id="PS50404">
    <property type="entry name" value="GST_NTER"/>
    <property type="match status" value="1"/>
</dbReference>
<dbReference type="CDD" id="cd03196">
    <property type="entry name" value="GST_C_5"/>
    <property type="match status" value="1"/>
</dbReference>
<dbReference type="PROSITE" id="PS51354">
    <property type="entry name" value="GLUTAREDOXIN_2"/>
    <property type="match status" value="1"/>
</dbReference>
<dbReference type="Gene3D" id="1.20.1050.10">
    <property type="match status" value="1"/>
</dbReference>
<evidence type="ECO:0000313" key="3">
    <source>
        <dbReference type="Proteomes" id="UP000225972"/>
    </source>
</evidence>
<name>A0A238J8X0_9RHOB</name>
<sequence>MTPLLYSFRRCPYAMRARLAIASSGLKVELREVVLRDKPQAFLDASPSATVPCLVTGDTIIDESLDIMIWALQQADPEAWRAMPDAGWDWIKRSDGPFKSALDRTKYATRYPDCDAEEERAKASEFLGDLNAQIGNWIFEAPSLADYAILPFIRQFAFIDKAWFDAQPWPALQAWLERFLESDRFAAIMSKYKQWQPEDAPLIFP</sequence>
<dbReference type="PANTHER" id="PTHR43968">
    <property type="match status" value="1"/>
</dbReference>
<dbReference type="Gene3D" id="3.40.30.10">
    <property type="entry name" value="Glutaredoxin"/>
    <property type="match status" value="1"/>
</dbReference>
<dbReference type="RefSeq" id="WP_099242676.1">
    <property type="nucleotide sequence ID" value="NZ_FXXP01000001.1"/>
</dbReference>
<dbReference type="InterPro" id="IPR004045">
    <property type="entry name" value="Glutathione_S-Trfase_N"/>
</dbReference>
<organism evidence="2 3">
    <name type="scientific">Pelagimonas phthalicica</name>
    <dbReference type="NCBI Taxonomy" id="1037362"/>
    <lineage>
        <taxon>Bacteria</taxon>
        <taxon>Pseudomonadati</taxon>
        <taxon>Pseudomonadota</taxon>
        <taxon>Alphaproteobacteria</taxon>
        <taxon>Rhodobacterales</taxon>
        <taxon>Roseobacteraceae</taxon>
        <taxon>Pelagimonas</taxon>
    </lineage>
</organism>